<dbReference type="SMART" id="SM00829">
    <property type="entry name" value="PKS_ER"/>
    <property type="match status" value="1"/>
</dbReference>
<dbReference type="STRING" id="1196081.A0A364KVM2"/>
<evidence type="ECO:0000313" key="8">
    <source>
        <dbReference type="EMBL" id="RAO67605.1"/>
    </source>
</evidence>
<keyword evidence="6" id="KW-0520">NAD</keyword>
<evidence type="ECO:0000256" key="3">
    <source>
        <dbReference type="ARBA" id="ARBA00022723"/>
    </source>
</evidence>
<evidence type="ECO:0000256" key="1">
    <source>
        <dbReference type="ARBA" id="ARBA00001947"/>
    </source>
</evidence>
<dbReference type="InterPro" id="IPR011032">
    <property type="entry name" value="GroES-like_sf"/>
</dbReference>
<keyword evidence="9" id="KW-1185">Reference proteome</keyword>
<name>A0A364KVM2_TALAM</name>
<evidence type="ECO:0000256" key="5">
    <source>
        <dbReference type="ARBA" id="ARBA00023002"/>
    </source>
</evidence>
<dbReference type="Gene3D" id="3.40.50.720">
    <property type="entry name" value="NAD(P)-binding Rossmann-like Domain"/>
    <property type="match status" value="1"/>
</dbReference>
<dbReference type="InterPro" id="IPR013154">
    <property type="entry name" value="ADH-like_N"/>
</dbReference>
<keyword evidence="5" id="KW-0560">Oxidoreductase</keyword>
<organism evidence="8 9">
    <name type="scientific">Talaromyces amestolkiae</name>
    <dbReference type="NCBI Taxonomy" id="1196081"/>
    <lineage>
        <taxon>Eukaryota</taxon>
        <taxon>Fungi</taxon>
        <taxon>Dikarya</taxon>
        <taxon>Ascomycota</taxon>
        <taxon>Pezizomycotina</taxon>
        <taxon>Eurotiomycetes</taxon>
        <taxon>Eurotiomycetidae</taxon>
        <taxon>Eurotiales</taxon>
        <taxon>Trichocomaceae</taxon>
        <taxon>Talaromyces</taxon>
        <taxon>Talaromyces sect. Talaromyces</taxon>
    </lineage>
</organism>
<dbReference type="GO" id="GO:0046872">
    <property type="term" value="F:metal ion binding"/>
    <property type="evidence" value="ECO:0007669"/>
    <property type="project" value="UniProtKB-KW"/>
</dbReference>
<evidence type="ECO:0000256" key="6">
    <source>
        <dbReference type="ARBA" id="ARBA00023027"/>
    </source>
</evidence>
<dbReference type="PANTHER" id="PTHR42940:SF1">
    <property type="entry name" value="ENOYL REDUCTASE (ER) DOMAIN-CONTAINING PROTEIN"/>
    <property type="match status" value="1"/>
</dbReference>
<sequence length="351" mass="37048">MDLPQFHQAVVLKERGNGIQFEVIELPLPELGPADVLIKRSVTGLCGTDFALASGALGETRRILGHEGIGRIVKLGSLLDESQAKIGQRVGVSWVRDVCGSCAFCLHDGGEAHCVKQIHSGRKVDGTLAGFTVVPSTYIIKLPEGPSDQILAPIMCAGVTAYKALKICNATPGSWVVLVGAGGGVGSLGIQYAREMGYRVIAVDAGSNRKEFCLSLGANAYVDIEQEGDVPAVVRKLTDKQGARAAIVCAGSSSAYQDALQMVAPFGTLVCVGITPVSQQIQFHPLTLIDNGIRIVGSMVGTRGDVLEAVEFVRRGQVFPSVQMVSLAEVTDVAKLQALNKINAKLVVSLW</sequence>
<evidence type="ECO:0000256" key="2">
    <source>
        <dbReference type="ARBA" id="ARBA00008072"/>
    </source>
</evidence>
<dbReference type="PANTHER" id="PTHR42940">
    <property type="entry name" value="ALCOHOL DEHYDROGENASE 1-RELATED"/>
    <property type="match status" value="1"/>
</dbReference>
<dbReference type="InterPro" id="IPR020843">
    <property type="entry name" value="ER"/>
</dbReference>
<dbReference type="GO" id="GO:0005737">
    <property type="term" value="C:cytoplasm"/>
    <property type="evidence" value="ECO:0007669"/>
    <property type="project" value="TreeGrafter"/>
</dbReference>
<dbReference type="FunFam" id="3.40.50.720:FF:000039">
    <property type="entry name" value="Alcohol dehydrogenase AdhP"/>
    <property type="match status" value="1"/>
</dbReference>
<dbReference type="GO" id="GO:0004022">
    <property type="term" value="F:alcohol dehydrogenase (NAD+) activity"/>
    <property type="evidence" value="ECO:0007669"/>
    <property type="project" value="TreeGrafter"/>
</dbReference>
<feature type="domain" description="Enoyl reductase (ER)" evidence="7">
    <location>
        <begin position="16"/>
        <end position="348"/>
    </location>
</feature>
<comment type="similarity">
    <text evidence="2">Belongs to the zinc-containing alcohol dehydrogenase family.</text>
</comment>
<proteinExistence type="inferred from homology"/>
<dbReference type="InterPro" id="IPR036291">
    <property type="entry name" value="NAD(P)-bd_dom_sf"/>
</dbReference>
<dbReference type="Proteomes" id="UP000249363">
    <property type="component" value="Unassembled WGS sequence"/>
</dbReference>
<dbReference type="EMBL" id="MIKG01000005">
    <property type="protein sequence ID" value="RAO67605.1"/>
    <property type="molecule type" value="Genomic_DNA"/>
</dbReference>
<dbReference type="SUPFAM" id="SSF51735">
    <property type="entry name" value="NAD(P)-binding Rossmann-fold domains"/>
    <property type="match status" value="1"/>
</dbReference>
<evidence type="ECO:0000256" key="4">
    <source>
        <dbReference type="ARBA" id="ARBA00022833"/>
    </source>
</evidence>
<keyword evidence="4" id="KW-0862">Zinc</keyword>
<dbReference type="InterPro" id="IPR013149">
    <property type="entry name" value="ADH-like_C"/>
</dbReference>
<comment type="cofactor">
    <cofactor evidence="1">
        <name>Zn(2+)</name>
        <dbReference type="ChEBI" id="CHEBI:29105"/>
    </cofactor>
</comment>
<dbReference type="OrthoDB" id="1879366at2759"/>
<protein>
    <recommendedName>
        <fullName evidence="7">Enoyl reductase (ER) domain-containing protein</fullName>
    </recommendedName>
</protein>
<dbReference type="AlphaFoldDB" id="A0A364KVM2"/>
<dbReference type="Pfam" id="PF08240">
    <property type="entry name" value="ADH_N"/>
    <property type="match status" value="1"/>
</dbReference>
<evidence type="ECO:0000313" key="9">
    <source>
        <dbReference type="Proteomes" id="UP000249363"/>
    </source>
</evidence>
<gene>
    <name evidence="8" type="ORF">BHQ10_003617</name>
</gene>
<dbReference type="SUPFAM" id="SSF50129">
    <property type="entry name" value="GroES-like"/>
    <property type="match status" value="1"/>
</dbReference>
<dbReference type="GeneID" id="63792833"/>
<keyword evidence="3" id="KW-0479">Metal-binding</keyword>
<dbReference type="Pfam" id="PF00107">
    <property type="entry name" value="ADH_zinc_N"/>
    <property type="match status" value="1"/>
</dbReference>
<reference evidence="8 9" key="1">
    <citation type="journal article" date="2017" name="Biotechnol. Biofuels">
        <title>Differential beta-glucosidase expression as a function of carbon source availability in Talaromyces amestolkiae: a genomic and proteomic approach.</title>
        <authorList>
            <person name="de Eugenio L.I."/>
            <person name="Mendez-Liter J.A."/>
            <person name="Nieto-Dominguez M."/>
            <person name="Alonso L."/>
            <person name="Gil-Munoz J."/>
            <person name="Barriuso J."/>
            <person name="Prieto A."/>
            <person name="Martinez M.J."/>
        </authorList>
    </citation>
    <scope>NUCLEOTIDE SEQUENCE [LARGE SCALE GENOMIC DNA]</scope>
    <source>
        <strain evidence="8 9">CIB</strain>
    </source>
</reference>
<comment type="caution">
    <text evidence="8">The sequence shown here is derived from an EMBL/GenBank/DDBJ whole genome shotgun (WGS) entry which is preliminary data.</text>
</comment>
<dbReference type="RefSeq" id="XP_040732121.1">
    <property type="nucleotide sequence ID" value="XM_040875893.1"/>
</dbReference>
<evidence type="ECO:0000259" key="7">
    <source>
        <dbReference type="SMART" id="SM00829"/>
    </source>
</evidence>
<dbReference type="Gene3D" id="3.90.180.10">
    <property type="entry name" value="Medium-chain alcohol dehydrogenases, catalytic domain"/>
    <property type="match status" value="1"/>
</dbReference>
<accession>A0A364KVM2</accession>